<feature type="transmembrane region" description="Helical" evidence="8">
    <location>
        <begin position="73"/>
        <end position="95"/>
    </location>
</feature>
<sequence length="603" mass="67006">MGQAYQRLRTLFPGKSFTILILNIVALFLVSLLDLVGVVAILPIIQMASGADYENGYLGILHRAFGQPGREEMILVSVIILVVAFVFKGVFSLLIKWWSGGFLARQQTANAVIILENYANDTYLQHRKRSTADILRLNDANNMAYTGYVTGVLAVIGETASITLLLGMLLVVMPVQAIIATLYFGLAAYFLQNYLKEKNREIGQTVLDLNKATSSLTLNLVNGFRENKLSGMTVRNVYNFQEARLKADEANRKKTFFFDLPKYLLEIIFIVGIAIILAMMVFSDGLDAASYLVVFAGACVRILPSFVRLVGSLGAIRTSIASVELLDRENQNTLSRQDTRFRQEPDIGDFAKVNKHIVPIVIQANDLSFRYPDGERYVLEQLLFTIPEKSSAALIGGSGSGKTTLIDVLLGLFEPSCGSVSFNDKDIHSNLDEWHKYLGYVPQDVFLSGKSIREEIAYGFKPDEIDEQRIIECVESAELAELVESLEEGLDTLIGERGTRLSGGQRQRLGIARALYRNPSILVLDEATSALDNKTEYKITKSINKLSQKITVIVVAHRLSTVRDVDQVLFMSDGKIVSRGTFDQVRVENSEFAELVRLGQLPE</sequence>
<dbReference type="InterPro" id="IPR011527">
    <property type="entry name" value="ABC1_TM_dom"/>
</dbReference>
<dbReference type="PANTHER" id="PTHR24221:SF654">
    <property type="entry name" value="ATP-BINDING CASSETTE SUB-FAMILY B MEMBER 6"/>
    <property type="match status" value="1"/>
</dbReference>
<dbReference type="Gene3D" id="3.40.50.300">
    <property type="entry name" value="P-loop containing nucleotide triphosphate hydrolases"/>
    <property type="match status" value="1"/>
</dbReference>
<evidence type="ECO:0000313" key="12">
    <source>
        <dbReference type="Proteomes" id="UP000516404"/>
    </source>
</evidence>
<keyword evidence="12" id="KW-1185">Reference proteome</keyword>
<dbReference type="GO" id="GO:0140359">
    <property type="term" value="F:ABC-type transporter activity"/>
    <property type="evidence" value="ECO:0007669"/>
    <property type="project" value="InterPro"/>
</dbReference>
<dbReference type="PROSITE" id="PS50929">
    <property type="entry name" value="ABC_TM1F"/>
    <property type="match status" value="1"/>
</dbReference>
<evidence type="ECO:0000256" key="6">
    <source>
        <dbReference type="ARBA" id="ARBA00022989"/>
    </source>
</evidence>
<dbReference type="InterPro" id="IPR017871">
    <property type="entry name" value="ABC_transporter-like_CS"/>
</dbReference>
<gene>
    <name evidence="11" type="ORF">IDM49_08895</name>
</gene>
<evidence type="ECO:0000256" key="8">
    <source>
        <dbReference type="SAM" id="Phobius"/>
    </source>
</evidence>
<dbReference type="FunFam" id="3.40.50.300:FF:000604">
    <property type="entry name" value="ABC transporter B family member 28"/>
    <property type="match status" value="1"/>
</dbReference>
<dbReference type="EMBL" id="CP061539">
    <property type="protein sequence ID" value="QNV37344.1"/>
    <property type="molecule type" value="Genomic_DNA"/>
</dbReference>
<comment type="subcellular location">
    <subcellularLocation>
        <location evidence="1">Cell membrane</location>
        <topology evidence="1">Multi-pass membrane protein</topology>
    </subcellularLocation>
</comment>
<evidence type="ECO:0000256" key="4">
    <source>
        <dbReference type="ARBA" id="ARBA00022741"/>
    </source>
</evidence>
<dbReference type="SUPFAM" id="SSF90123">
    <property type="entry name" value="ABC transporter transmembrane region"/>
    <property type="match status" value="1"/>
</dbReference>
<keyword evidence="7 8" id="KW-0472">Membrane</keyword>
<dbReference type="AlphaFoldDB" id="A0A7H2BCE8"/>
<reference evidence="11 12" key="1">
    <citation type="submission" date="2020-09" db="EMBL/GenBank/DDBJ databases">
        <title>Investigation of environmental microbes.</title>
        <authorList>
            <person name="Ou Y."/>
            <person name="Kang Q."/>
        </authorList>
    </citation>
    <scope>NUCLEOTIDE SEQUENCE [LARGE SCALE GENOMIC DNA]</scope>
    <source>
        <strain evidence="11 12">KJZ-14</strain>
    </source>
</reference>
<dbReference type="Proteomes" id="UP000516404">
    <property type="component" value="Chromosome"/>
</dbReference>
<evidence type="ECO:0000256" key="2">
    <source>
        <dbReference type="ARBA" id="ARBA00022448"/>
    </source>
</evidence>
<evidence type="ECO:0000256" key="1">
    <source>
        <dbReference type="ARBA" id="ARBA00004651"/>
    </source>
</evidence>
<feature type="domain" description="ABC transmembrane type-1" evidence="10">
    <location>
        <begin position="21"/>
        <end position="318"/>
    </location>
</feature>
<dbReference type="KEGG" id="rter:IDM49_08895"/>
<dbReference type="GO" id="GO:0005524">
    <property type="term" value="F:ATP binding"/>
    <property type="evidence" value="ECO:0007669"/>
    <property type="project" value="UniProtKB-KW"/>
</dbReference>
<dbReference type="PROSITE" id="PS50893">
    <property type="entry name" value="ABC_TRANSPORTER_2"/>
    <property type="match status" value="1"/>
</dbReference>
<name>A0A7H2BCE8_9MICC</name>
<dbReference type="InterPro" id="IPR003593">
    <property type="entry name" value="AAA+_ATPase"/>
</dbReference>
<dbReference type="PANTHER" id="PTHR24221">
    <property type="entry name" value="ATP-BINDING CASSETTE SUB-FAMILY B"/>
    <property type="match status" value="1"/>
</dbReference>
<dbReference type="InterPro" id="IPR036640">
    <property type="entry name" value="ABC1_TM_sf"/>
</dbReference>
<feature type="transmembrane region" description="Helical" evidence="8">
    <location>
        <begin position="171"/>
        <end position="191"/>
    </location>
</feature>
<feature type="transmembrane region" description="Helical" evidence="8">
    <location>
        <begin position="20"/>
        <end position="45"/>
    </location>
</feature>
<dbReference type="GO" id="GO:0005886">
    <property type="term" value="C:plasma membrane"/>
    <property type="evidence" value="ECO:0007669"/>
    <property type="project" value="UniProtKB-SubCell"/>
</dbReference>
<organism evidence="11 12">
    <name type="scientific">Rothia terrae</name>
    <dbReference type="NCBI Taxonomy" id="396015"/>
    <lineage>
        <taxon>Bacteria</taxon>
        <taxon>Bacillati</taxon>
        <taxon>Actinomycetota</taxon>
        <taxon>Actinomycetes</taxon>
        <taxon>Micrococcales</taxon>
        <taxon>Micrococcaceae</taxon>
        <taxon>Rothia</taxon>
    </lineage>
</organism>
<keyword evidence="4" id="KW-0547">Nucleotide-binding</keyword>
<evidence type="ECO:0000256" key="5">
    <source>
        <dbReference type="ARBA" id="ARBA00022840"/>
    </source>
</evidence>
<evidence type="ECO:0000259" key="10">
    <source>
        <dbReference type="PROSITE" id="PS50929"/>
    </source>
</evidence>
<dbReference type="PROSITE" id="PS00211">
    <property type="entry name" value="ABC_TRANSPORTER_1"/>
    <property type="match status" value="1"/>
</dbReference>
<feature type="domain" description="ABC transporter" evidence="9">
    <location>
        <begin position="362"/>
        <end position="598"/>
    </location>
</feature>
<evidence type="ECO:0000313" key="11">
    <source>
        <dbReference type="EMBL" id="QNV37344.1"/>
    </source>
</evidence>
<keyword evidence="2" id="KW-0813">Transport</keyword>
<dbReference type="Gene3D" id="1.20.1560.10">
    <property type="entry name" value="ABC transporter type 1, transmembrane domain"/>
    <property type="match status" value="1"/>
</dbReference>
<dbReference type="SUPFAM" id="SSF52540">
    <property type="entry name" value="P-loop containing nucleoside triphosphate hydrolases"/>
    <property type="match status" value="1"/>
</dbReference>
<dbReference type="Pfam" id="PF00005">
    <property type="entry name" value="ABC_tran"/>
    <property type="match status" value="1"/>
</dbReference>
<evidence type="ECO:0000259" key="9">
    <source>
        <dbReference type="PROSITE" id="PS50893"/>
    </source>
</evidence>
<dbReference type="InterPro" id="IPR027417">
    <property type="entry name" value="P-loop_NTPase"/>
</dbReference>
<feature type="transmembrane region" description="Helical" evidence="8">
    <location>
        <begin position="263"/>
        <end position="282"/>
    </location>
</feature>
<dbReference type="InterPro" id="IPR003439">
    <property type="entry name" value="ABC_transporter-like_ATP-bd"/>
</dbReference>
<dbReference type="SMART" id="SM00382">
    <property type="entry name" value="AAA"/>
    <property type="match status" value="1"/>
</dbReference>
<evidence type="ECO:0000256" key="3">
    <source>
        <dbReference type="ARBA" id="ARBA00022692"/>
    </source>
</evidence>
<proteinExistence type="predicted"/>
<dbReference type="GO" id="GO:0034040">
    <property type="term" value="F:ATPase-coupled lipid transmembrane transporter activity"/>
    <property type="evidence" value="ECO:0007669"/>
    <property type="project" value="TreeGrafter"/>
</dbReference>
<keyword evidence="3 8" id="KW-0812">Transmembrane</keyword>
<dbReference type="GO" id="GO:0016887">
    <property type="term" value="F:ATP hydrolysis activity"/>
    <property type="evidence" value="ECO:0007669"/>
    <property type="project" value="InterPro"/>
</dbReference>
<dbReference type="GO" id="GO:0005737">
    <property type="term" value="C:cytoplasm"/>
    <property type="evidence" value="ECO:0007669"/>
    <property type="project" value="UniProtKB-ARBA"/>
</dbReference>
<feature type="transmembrane region" description="Helical" evidence="8">
    <location>
        <begin position="145"/>
        <end position="165"/>
    </location>
</feature>
<dbReference type="InterPro" id="IPR039421">
    <property type="entry name" value="Type_1_exporter"/>
</dbReference>
<keyword evidence="6 8" id="KW-1133">Transmembrane helix</keyword>
<accession>A0A7H2BCE8</accession>
<keyword evidence="5 11" id="KW-0067">ATP-binding</keyword>
<protein>
    <submittedName>
        <fullName evidence="11">ABC transporter ATP-binding protein</fullName>
    </submittedName>
</protein>
<evidence type="ECO:0000256" key="7">
    <source>
        <dbReference type="ARBA" id="ARBA00023136"/>
    </source>
</evidence>